<proteinExistence type="predicted"/>
<keyword evidence="2" id="KW-1185">Reference proteome</keyword>
<gene>
    <name evidence="1" type="ORF">SAMN02745124_00537</name>
</gene>
<dbReference type="STRING" id="1121409.SAMN02745124_00537"/>
<evidence type="ECO:0000313" key="2">
    <source>
        <dbReference type="Proteomes" id="UP000184139"/>
    </source>
</evidence>
<accession>A0A1M5T0V7</accession>
<evidence type="ECO:0000313" key="1">
    <source>
        <dbReference type="EMBL" id="SHH44272.1"/>
    </source>
</evidence>
<reference evidence="1 2" key="1">
    <citation type="submission" date="2016-11" db="EMBL/GenBank/DDBJ databases">
        <authorList>
            <person name="Jaros S."/>
            <person name="Januszkiewicz K."/>
            <person name="Wedrychowicz H."/>
        </authorList>
    </citation>
    <scope>NUCLEOTIDE SEQUENCE [LARGE SCALE GENOMIC DNA]</scope>
    <source>
        <strain evidence="1 2">DSM 9705</strain>
    </source>
</reference>
<dbReference type="AlphaFoldDB" id="A0A1M5T0V7"/>
<dbReference type="EMBL" id="FQXS01000002">
    <property type="protein sequence ID" value="SHH44272.1"/>
    <property type="molecule type" value="Genomic_DNA"/>
</dbReference>
<protein>
    <submittedName>
        <fullName evidence="1">Uncharacterized protein</fullName>
    </submittedName>
</protein>
<sequence>MAVLRSAYKWAECTLLTAITQGNPEKLSFRPISSLRNQILSSEYHVYACDKIFLRALILNEIPIFSNSPQAGFTKHR</sequence>
<dbReference type="Proteomes" id="UP000184139">
    <property type="component" value="Unassembled WGS sequence"/>
</dbReference>
<organism evidence="1 2">
    <name type="scientific">Desulfofustis glycolicus DSM 9705</name>
    <dbReference type="NCBI Taxonomy" id="1121409"/>
    <lineage>
        <taxon>Bacteria</taxon>
        <taxon>Pseudomonadati</taxon>
        <taxon>Thermodesulfobacteriota</taxon>
        <taxon>Desulfobulbia</taxon>
        <taxon>Desulfobulbales</taxon>
        <taxon>Desulfocapsaceae</taxon>
        <taxon>Desulfofustis</taxon>
    </lineage>
</organism>
<name>A0A1M5T0V7_9BACT</name>